<feature type="region of interest" description="Disordered" evidence="1">
    <location>
        <begin position="1"/>
        <end position="21"/>
    </location>
</feature>
<gene>
    <name evidence="2" type="ORF">HCN52_00785</name>
</gene>
<dbReference type="RefSeq" id="WP_168086356.1">
    <property type="nucleotide sequence ID" value="NZ_JAAVJC010000002.1"/>
</dbReference>
<evidence type="ECO:0000313" key="3">
    <source>
        <dbReference type="Proteomes" id="UP000727056"/>
    </source>
</evidence>
<dbReference type="Proteomes" id="UP000727056">
    <property type="component" value="Unassembled WGS sequence"/>
</dbReference>
<name>A0ABX1C6A8_9ACTN</name>
<dbReference type="SUPFAM" id="SSF52540">
    <property type="entry name" value="P-loop containing nucleoside triphosphate hydrolases"/>
    <property type="match status" value="1"/>
</dbReference>
<comment type="caution">
    <text evidence="2">The sequence shown here is derived from an EMBL/GenBank/DDBJ whole genome shotgun (WGS) entry which is preliminary data.</text>
</comment>
<feature type="compositionally biased region" description="Pro residues" evidence="1">
    <location>
        <begin position="677"/>
        <end position="686"/>
    </location>
</feature>
<proteinExistence type="predicted"/>
<protein>
    <submittedName>
        <fullName evidence="2">Winged helix-turn-helix transcriptional regulator</fullName>
    </submittedName>
</protein>
<dbReference type="Gene3D" id="3.40.50.300">
    <property type="entry name" value="P-loop containing nucleotide triphosphate hydrolases"/>
    <property type="match status" value="1"/>
</dbReference>
<evidence type="ECO:0000313" key="2">
    <source>
        <dbReference type="EMBL" id="NJQ13520.1"/>
    </source>
</evidence>
<reference evidence="2 3" key="1">
    <citation type="submission" date="2020-03" db="EMBL/GenBank/DDBJ databases">
        <title>Draft genome of Streptomyces sp. ventii, isolated from the Axial Seamount in the Pacific Ocean, and resequencing of the two type strains Streptomyces lonarensis strain NCL 716 and Streptomyces bohaiensis strain 11A07.</title>
        <authorList>
            <person name="Loughran R.M."/>
            <person name="Pfannmuller K.M."/>
            <person name="Wasson B.J."/>
            <person name="Deadmond M.C."/>
            <person name="Paddock B.E."/>
            <person name="Koyack M.J."/>
            <person name="Gallegos D.A."/>
            <person name="Mitchell E.A."/>
            <person name="Ushijima B."/>
            <person name="Saw J.H."/>
            <person name="Mcphail K.L."/>
            <person name="Videau P."/>
        </authorList>
    </citation>
    <scope>NUCLEOTIDE SEQUENCE [LARGE SCALE GENOMIC DNA]</scope>
    <source>
        <strain evidence="2 3">11A07</strain>
    </source>
</reference>
<organism evidence="2 3">
    <name type="scientific">Streptomyces bohaiensis</name>
    <dbReference type="NCBI Taxonomy" id="1431344"/>
    <lineage>
        <taxon>Bacteria</taxon>
        <taxon>Bacillati</taxon>
        <taxon>Actinomycetota</taxon>
        <taxon>Actinomycetes</taxon>
        <taxon>Kitasatosporales</taxon>
        <taxon>Streptomycetaceae</taxon>
        <taxon>Streptomyces</taxon>
    </lineage>
</organism>
<dbReference type="EMBL" id="JAAVJC010000002">
    <property type="protein sequence ID" value="NJQ13520.1"/>
    <property type="molecule type" value="Genomic_DNA"/>
</dbReference>
<evidence type="ECO:0000256" key="1">
    <source>
        <dbReference type="SAM" id="MobiDB-lite"/>
    </source>
</evidence>
<keyword evidence="3" id="KW-1185">Reference proteome</keyword>
<dbReference type="InterPro" id="IPR027417">
    <property type="entry name" value="P-loop_NTPase"/>
</dbReference>
<feature type="region of interest" description="Disordered" evidence="1">
    <location>
        <begin position="667"/>
        <end position="686"/>
    </location>
</feature>
<dbReference type="InterPro" id="IPR036390">
    <property type="entry name" value="WH_DNA-bd_sf"/>
</dbReference>
<dbReference type="SUPFAM" id="SSF46785">
    <property type="entry name" value="Winged helix' DNA-binding domain"/>
    <property type="match status" value="1"/>
</dbReference>
<sequence length="752" mass="79961">MPTTSKPTKKTTPKGPTAPDFDALLPALTPRRRPNIRRRLRIERGVYTVAATGIGLAPVLDAQWPAHATVAAAALATGGWLYHKAKDADGLGKLLRASQRAVPVLSGAALYAALFAATATASGGWPWWQVAGPAAWAALMAWTAPITRARTLAAAADGEEDQDADPNQAPAARVPATYPELLAQLWEESGIAPGTRLADVQQIRGDRPDFDAVIVAPRGRAVPKLEPVALAAVFDIPEGTVTTQPLPGSGPGRVRLVARPTLSAADSGADPMQTLWAAVTRPGGPAAGVQLLRWRSETDRLVLQVAAPAGQEIRLNHTGLCSSLDISDPTRVVIETDGVRQGVISIYKTNPLMNVREATADDLTMDDHGRIAIGVRHDGKPCRVRLWDPDLGALRGITAGATGAGKSVLQLLLLVGERRSGIVSWVADLQGGKSLPEAEGRVDWFAKGEDATMALLRTAHTVMAYRERESADRADFEIGEPWPLINITLDEINRLLTHHDEELKTEAAALIADIQKTGRKVGIGIRLAVQSLHLKDLGGEEAIRQQGKTGTVVLMRTLSSSTQAMGLDGIAPPGFQMANIPARIQPEGQMDALFNGDDETAGVSSAGMAYVFSDGRAEYMRTFYAQKTSGRYTTLAALFDTGEPAPGLTEGEAAAAGDLYTYRNLTNKPVTNTTPAPSTPPLPEPAPARIELEKTTVPDDVLAHLADGPKSVKDLREALPDVSRGSITNALTALREHGRVEPVSRGVWQLTT</sequence>
<accession>A0ABX1C6A8</accession>